<gene>
    <name evidence="2" type="ORF">CLV27_1080</name>
</gene>
<feature type="transmembrane region" description="Helical" evidence="1">
    <location>
        <begin position="40"/>
        <end position="63"/>
    </location>
</feature>
<evidence type="ECO:0000313" key="2">
    <source>
        <dbReference type="EMBL" id="TCK04647.1"/>
    </source>
</evidence>
<protein>
    <submittedName>
        <fullName evidence="2">Uncharacterized protein</fullName>
    </submittedName>
</protein>
<dbReference type="Proteomes" id="UP000295777">
    <property type="component" value="Unassembled WGS sequence"/>
</dbReference>
<reference evidence="2 3" key="1">
    <citation type="submission" date="2019-03" db="EMBL/GenBank/DDBJ databases">
        <title>Genomic Encyclopedia of Archaeal and Bacterial Type Strains, Phase II (KMG-II): from individual species to whole genera.</title>
        <authorList>
            <person name="Goeker M."/>
        </authorList>
    </citation>
    <scope>NUCLEOTIDE SEQUENCE [LARGE SCALE GENOMIC DNA]</scope>
    <source>
        <strain evidence="2 3">DSM 24425</strain>
    </source>
</reference>
<dbReference type="OrthoDB" id="9875068at2"/>
<proteinExistence type="predicted"/>
<organism evidence="2 3">
    <name type="scientific">Phorcysia thermohydrogeniphila</name>
    <dbReference type="NCBI Taxonomy" id="936138"/>
    <lineage>
        <taxon>Bacteria</taxon>
        <taxon>Pseudomonadati</taxon>
        <taxon>Aquificota</taxon>
        <taxon>Aquificia</taxon>
        <taxon>Desulfurobacteriales</taxon>
        <taxon>Desulfurobacteriaceae</taxon>
        <taxon>Phorcysia</taxon>
    </lineage>
</organism>
<keyword evidence="1" id="KW-0472">Membrane</keyword>
<dbReference type="EMBL" id="SMFV01000003">
    <property type="protein sequence ID" value="TCK04647.1"/>
    <property type="molecule type" value="Genomic_DNA"/>
</dbReference>
<keyword evidence="1" id="KW-1133">Transmembrane helix</keyword>
<dbReference type="AlphaFoldDB" id="A0A4R1G922"/>
<evidence type="ECO:0000313" key="3">
    <source>
        <dbReference type="Proteomes" id="UP000295777"/>
    </source>
</evidence>
<feature type="transmembrane region" description="Helical" evidence="1">
    <location>
        <begin position="14"/>
        <end position="34"/>
    </location>
</feature>
<sequence length="72" mass="7969">MGKLEKEIEFYRDLFSKVFTLFLVVSGGTVAHFSQKGVDLLTAVGIPVSLILLCSVLVTGYLYKSKVNQLED</sequence>
<dbReference type="RefSeq" id="WP_132526556.1">
    <property type="nucleotide sequence ID" value="NZ_SMFV01000003.1"/>
</dbReference>
<accession>A0A4R1G922</accession>
<name>A0A4R1G922_9BACT</name>
<comment type="caution">
    <text evidence="2">The sequence shown here is derived from an EMBL/GenBank/DDBJ whole genome shotgun (WGS) entry which is preliminary data.</text>
</comment>
<keyword evidence="3" id="KW-1185">Reference proteome</keyword>
<keyword evidence="1" id="KW-0812">Transmembrane</keyword>
<evidence type="ECO:0000256" key="1">
    <source>
        <dbReference type="SAM" id="Phobius"/>
    </source>
</evidence>